<feature type="chain" id="PRO_5040479283" evidence="1">
    <location>
        <begin position="21"/>
        <end position="249"/>
    </location>
</feature>
<evidence type="ECO:0000313" key="3">
    <source>
        <dbReference type="Proteomes" id="UP000825483"/>
    </source>
</evidence>
<dbReference type="AlphaFoldDB" id="A0A9R1C9X4"/>
<protein>
    <submittedName>
        <fullName evidence="2">DUF5020 domain-containing protein</fullName>
    </submittedName>
</protein>
<accession>A0A9R1C9X4</accession>
<name>A0A9R1C9X4_9BACT</name>
<evidence type="ECO:0000256" key="1">
    <source>
        <dbReference type="SAM" id="SignalP"/>
    </source>
</evidence>
<dbReference type="RefSeq" id="WP_223926105.1">
    <property type="nucleotide sequence ID" value="NZ_BPTU01000001.1"/>
</dbReference>
<feature type="signal peptide" evidence="1">
    <location>
        <begin position="1"/>
        <end position="20"/>
    </location>
</feature>
<organism evidence="2 3">
    <name type="scientific">Prevotella lacticifex</name>
    <dbReference type="NCBI Taxonomy" id="2854755"/>
    <lineage>
        <taxon>Bacteria</taxon>
        <taxon>Pseudomonadati</taxon>
        <taxon>Bacteroidota</taxon>
        <taxon>Bacteroidia</taxon>
        <taxon>Bacteroidales</taxon>
        <taxon>Prevotellaceae</taxon>
        <taxon>Prevotella</taxon>
    </lineage>
</organism>
<sequence>MKKLFSLAIVLVAAFSSASAQNIQFHYDLGHSLYSDLTPRQSVTTTVEMFKPDDWGSTFLFIDLDYKNDGVKGAYWEVSREFNVTKDKHWAAHVEYNGGAETGETPSSYYGNRYQHVALAGGAWNWHSKDFARTFSVQLLWKYYFANHHRDMGAFNSWQLTEVWSTTFAHGLCTFDGYCDLWYNKRVNGNLVLQSEPQFWFNLNTIKGWEKIKLSLGSEVEVSNNFVYNEYGKNNKFYAIPTVAAKWTF</sequence>
<keyword evidence="3" id="KW-1185">Reference proteome</keyword>
<proteinExistence type="predicted"/>
<dbReference type="Proteomes" id="UP000825483">
    <property type="component" value="Unassembled WGS sequence"/>
</dbReference>
<dbReference type="EMBL" id="BPUB01000001">
    <property type="protein sequence ID" value="GJG58706.1"/>
    <property type="molecule type" value="Genomic_DNA"/>
</dbReference>
<keyword evidence="1" id="KW-0732">Signal</keyword>
<dbReference type="Pfam" id="PF16412">
    <property type="entry name" value="DUF5020"/>
    <property type="match status" value="1"/>
</dbReference>
<reference evidence="2" key="1">
    <citation type="journal article" date="2022" name="Int. J. Syst. Evol. Microbiol.">
        <title>Prevotella lacticifex sp. nov., isolated from the rumen of cows.</title>
        <authorList>
            <person name="Shinkai T."/>
            <person name="Ikeyama N."/>
            <person name="Kumagai M."/>
            <person name="Ohmori H."/>
            <person name="Sakamoto M."/>
            <person name="Ohkuma M."/>
            <person name="Mitsumori M."/>
        </authorList>
    </citation>
    <scope>NUCLEOTIDE SEQUENCE</scope>
    <source>
        <strain evidence="2">R5076</strain>
    </source>
</reference>
<dbReference type="GeneID" id="72467261"/>
<evidence type="ECO:0000313" key="2">
    <source>
        <dbReference type="EMBL" id="GJG58706.1"/>
    </source>
</evidence>
<gene>
    <name evidence="2" type="ORF">PRLR5076_15570</name>
</gene>
<comment type="caution">
    <text evidence="2">The sequence shown here is derived from an EMBL/GenBank/DDBJ whole genome shotgun (WGS) entry which is preliminary data.</text>
</comment>